<evidence type="ECO:0000256" key="1">
    <source>
        <dbReference type="SAM" id="SignalP"/>
    </source>
</evidence>
<dbReference type="AlphaFoldDB" id="A0A224XTB6"/>
<proteinExistence type="predicted"/>
<feature type="signal peptide" evidence="1">
    <location>
        <begin position="1"/>
        <end position="28"/>
    </location>
</feature>
<dbReference type="EMBL" id="GFTR01000639">
    <property type="protein sequence ID" value="JAW15787.1"/>
    <property type="molecule type" value="Transcribed_RNA"/>
</dbReference>
<feature type="chain" id="PRO_5013234201" evidence="1">
    <location>
        <begin position="29"/>
        <end position="76"/>
    </location>
</feature>
<organism evidence="2">
    <name type="scientific">Panstrongylus lignarius</name>
    <dbReference type="NCBI Taxonomy" id="156445"/>
    <lineage>
        <taxon>Eukaryota</taxon>
        <taxon>Metazoa</taxon>
        <taxon>Ecdysozoa</taxon>
        <taxon>Arthropoda</taxon>
        <taxon>Hexapoda</taxon>
        <taxon>Insecta</taxon>
        <taxon>Pterygota</taxon>
        <taxon>Neoptera</taxon>
        <taxon>Paraneoptera</taxon>
        <taxon>Hemiptera</taxon>
        <taxon>Heteroptera</taxon>
        <taxon>Panheteroptera</taxon>
        <taxon>Cimicomorpha</taxon>
        <taxon>Reduviidae</taxon>
        <taxon>Triatominae</taxon>
        <taxon>Panstrongylus</taxon>
    </lineage>
</organism>
<accession>A0A224XTB6</accession>
<name>A0A224XTB6_9HEMI</name>
<keyword evidence="1" id="KW-0732">Signal</keyword>
<reference evidence="2" key="1">
    <citation type="journal article" date="2018" name="PLoS Negl. Trop. Dis.">
        <title>An insight into the salivary gland and fat body transcriptome of Panstrongylus lignarius (Hemiptera: Heteroptera), the main vector of Chagas disease in Peru.</title>
        <authorList>
            <person name="Nevoa J.C."/>
            <person name="Mendes M.T."/>
            <person name="da Silva M.V."/>
            <person name="Soares S.C."/>
            <person name="Oliveira C.J.F."/>
            <person name="Ribeiro J.M.C."/>
        </authorList>
    </citation>
    <scope>NUCLEOTIDE SEQUENCE</scope>
</reference>
<sequence>MPRAPSCFSLMAIASLFFSARVWPRTSSIREAAHSLLHNASKRFSANEPTCSTEETCSNRCIIVIQSPVTASWVGL</sequence>
<protein>
    <submittedName>
        <fullName evidence="2">Putative secreted protein</fullName>
    </submittedName>
</protein>
<evidence type="ECO:0000313" key="2">
    <source>
        <dbReference type="EMBL" id="JAW15787.1"/>
    </source>
</evidence>